<reference evidence="3" key="1">
    <citation type="journal article" date="2017" name="Nat. Commun.">
        <title>The North American bullfrog draft genome provides insight into hormonal regulation of long noncoding RNA.</title>
        <authorList>
            <person name="Hammond S.A."/>
            <person name="Warren R.L."/>
            <person name="Vandervalk B.P."/>
            <person name="Kucuk E."/>
            <person name="Khan H."/>
            <person name="Gibb E.A."/>
            <person name="Pandoh P."/>
            <person name="Kirk H."/>
            <person name="Zhao Y."/>
            <person name="Jones M."/>
            <person name="Mungall A.J."/>
            <person name="Coope R."/>
            <person name="Pleasance S."/>
            <person name="Moore R.A."/>
            <person name="Holt R.A."/>
            <person name="Round J.M."/>
            <person name="Ohora S."/>
            <person name="Walle B.V."/>
            <person name="Veldhoen N."/>
            <person name="Helbing C.C."/>
            <person name="Birol I."/>
        </authorList>
    </citation>
    <scope>NUCLEOTIDE SEQUENCE [LARGE SCALE GENOMIC DNA]</scope>
</reference>
<evidence type="ECO:0000313" key="3">
    <source>
        <dbReference type="Proteomes" id="UP000228934"/>
    </source>
</evidence>
<keyword evidence="1" id="KW-0812">Transmembrane</keyword>
<name>A0A2G9RW09_AQUCT</name>
<feature type="transmembrane region" description="Helical" evidence="1">
    <location>
        <begin position="23"/>
        <end position="42"/>
    </location>
</feature>
<keyword evidence="1" id="KW-0472">Membrane</keyword>
<dbReference type="Proteomes" id="UP000228934">
    <property type="component" value="Unassembled WGS sequence"/>
</dbReference>
<sequence>MSSFTRLRNKFWMKKSSVLQKHLFFWPPMLFKLSMVTITLTYTSLDFYLKMSCCLNEFCSNIR</sequence>
<dbReference type="AlphaFoldDB" id="A0A2G9RW09"/>
<evidence type="ECO:0000313" key="2">
    <source>
        <dbReference type="EMBL" id="PIO31411.1"/>
    </source>
</evidence>
<gene>
    <name evidence="2" type="ORF">AB205_0044580</name>
</gene>
<dbReference type="EMBL" id="KV931648">
    <property type="protein sequence ID" value="PIO31411.1"/>
    <property type="molecule type" value="Genomic_DNA"/>
</dbReference>
<organism evidence="2 3">
    <name type="scientific">Aquarana catesbeiana</name>
    <name type="common">American bullfrog</name>
    <name type="synonym">Rana catesbeiana</name>
    <dbReference type="NCBI Taxonomy" id="8400"/>
    <lineage>
        <taxon>Eukaryota</taxon>
        <taxon>Metazoa</taxon>
        <taxon>Chordata</taxon>
        <taxon>Craniata</taxon>
        <taxon>Vertebrata</taxon>
        <taxon>Euteleostomi</taxon>
        <taxon>Amphibia</taxon>
        <taxon>Batrachia</taxon>
        <taxon>Anura</taxon>
        <taxon>Neobatrachia</taxon>
        <taxon>Ranoidea</taxon>
        <taxon>Ranidae</taxon>
        <taxon>Aquarana</taxon>
    </lineage>
</organism>
<accession>A0A2G9RW09</accession>
<keyword evidence="1" id="KW-1133">Transmembrane helix</keyword>
<evidence type="ECO:0000256" key="1">
    <source>
        <dbReference type="SAM" id="Phobius"/>
    </source>
</evidence>
<proteinExistence type="predicted"/>
<keyword evidence="3" id="KW-1185">Reference proteome</keyword>
<protein>
    <submittedName>
        <fullName evidence="2">Uncharacterized protein</fullName>
    </submittedName>
</protein>